<name>A0A9W6X7L8_9STRA</name>
<keyword evidence="3 4" id="KW-0539">Nucleus</keyword>
<organism evidence="7 8">
    <name type="scientific">Phytophthora lilii</name>
    <dbReference type="NCBI Taxonomy" id="2077276"/>
    <lineage>
        <taxon>Eukaryota</taxon>
        <taxon>Sar</taxon>
        <taxon>Stramenopiles</taxon>
        <taxon>Oomycota</taxon>
        <taxon>Peronosporomycetes</taxon>
        <taxon>Peronosporales</taxon>
        <taxon>Peronosporaceae</taxon>
        <taxon>Phytophthora</taxon>
    </lineage>
</organism>
<reference evidence="7" key="1">
    <citation type="submission" date="2023-04" db="EMBL/GenBank/DDBJ databases">
        <title>Phytophthora lilii NBRC 32176.</title>
        <authorList>
            <person name="Ichikawa N."/>
            <person name="Sato H."/>
            <person name="Tonouchi N."/>
        </authorList>
    </citation>
    <scope>NUCLEOTIDE SEQUENCE</scope>
    <source>
        <strain evidence="7">NBRC 32176</strain>
    </source>
</reference>
<feature type="region of interest" description="Disordered" evidence="5">
    <location>
        <begin position="171"/>
        <end position="205"/>
    </location>
</feature>
<proteinExistence type="predicted"/>
<dbReference type="PROSITE" id="PS50071">
    <property type="entry name" value="HOMEOBOX_2"/>
    <property type="match status" value="1"/>
</dbReference>
<dbReference type="EMBL" id="BSXW01001047">
    <property type="protein sequence ID" value="GMF33121.1"/>
    <property type="molecule type" value="Genomic_DNA"/>
</dbReference>
<comment type="caution">
    <text evidence="7">The sequence shown here is derived from an EMBL/GenBank/DDBJ whole genome shotgun (WGS) entry which is preliminary data.</text>
</comment>
<dbReference type="PROSITE" id="PS00027">
    <property type="entry name" value="HOMEOBOX_1"/>
    <property type="match status" value="1"/>
</dbReference>
<dbReference type="GO" id="GO:0003677">
    <property type="term" value="F:DNA binding"/>
    <property type="evidence" value="ECO:0007669"/>
    <property type="project" value="UniProtKB-UniRule"/>
</dbReference>
<dbReference type="CDD" id="cd00086">
    <property type="entry name" value="homeodomain"/>
    <property type="match status" value="1"/>
</dbReference>
<dbReference type="SMART" id="SM00389">
    <property type="entry name" value="HOX"/>
    <property type="match status" value="1"/>
</dbReference>
<evidence type="ECO:0000313" key="7">
    <source>
        <dbReference type="EMBL" id="GMF33121.1"/>
    </source>
</evidence>
<feature type="domain" description="Homeobox" evidence="6">
    <location>
        <begin position="214"/>
        <end position="277"/>
    </location>
</feature>
<dbReference type="OrthoDB" id="10056939at2759"/>
<dbReference type="InterPro" id="IPR001356">
    <property type="entry name" value="HD"/>
</dbReference>
<keyword evidence="1 4" id="KW-0238">DNA-binding</keyword>
<evidence type="ECO:0000256" key="3">
    <source>
        <dbReference type="ARBA" id="ARBA00023242"/>
    </source>
</evidence>
<evidence type="ECO:0000256" key="2">
    <source>
        <dbReference type="ARBA" id="ARBA00023155"/>
    </source>
</evidence>
<dbReference type="PANTHER" id="PTHR11850">
    <property type="entry name" value="HOMEOBOX PROTEIN TRANSCRIPTION FACTORS"/>
    <property type="match status" value="1"/>
</dbReference>
<dbReference type="Gene3D" id="1.10.10.60">
    <property type="entry name" value="Homeodomain-like"/>
    <property type="match status" value="1"/>
</dbReference>
<dbReference type="GO" id="GO:0000981">
    <property type="term" value="F:DNA-binding transcription factor activity, RNA polymerase II-specific"/>
    <property type="evidence" value="ECO:0007669"/>
    <property type="project" value="InterPro"/>
</dbReference>
<evidence type="ECO:0000256" key="4">
    <source>
        <dbReference type="PROSITE-ProRule" id="PRU00108"/>
    </source>
</evidence>
<protein>
    <submittedName>
        <fullName evidence="7">Unnamed protein product</fullName>
    </submittedName>
</protein>
<dbReference type="InterPro" id="IPR008422">
    <property type="entry name" value="KN_HD"/>
</dbReference>
<evidence type="ECO:0000313" key="8">
    <source>
        <dbReference type="Proteomes" id="UP001165083"/>
    </source>
</evidence>
<dbReference type="AlphaFoldDB" id="A0A9W6X7L8"/>
<comment type="subcellular location">
    <subcellularLocation>
        <location evidence="4">Nucleus</location>
    </subcellularLocation>
</comment>
<keyword evidence="8" id="KW-1185">Reference proteome</keyword>
<sequence length="298" mass="33781">MTFPNRINYRLRSREKSQQPTELTASDATVGAAPFASFCHVAREDVELDWCDDEDKPETAMLIEDHALLQLTHKLMAMIANPAKLLAALVVDCNEPCKASQEGLWVKVVAYQHAELRELCDSWCCIIEELDRYELGLTEAMLLKGALYYWRLWQYVCVLCVDAVARVEETVTSCPSSPPEPTPWSSLQRKRSALSPPLEDKSSDAAAQGMVLSGSGLAKRARITKKSNEFLVAWFLAHKENPYPSPEERADIAERTGLGEQQVRNWFANMRKRHWKPNRSNAKKPRCLLDYVLRQSAV</sequence>
<gene>
    <name evidence="7" type="ORF">Plil01_001413500</name>
</gene>
<evidence type="ECO:0000256" key="1">
    <source>
        <dbReference type="ARBA" id="ARBA00023125"/>
    </source>
</evidence>
<evidence type="ECO:0000256" key="5">
    <source>
        <dbReference type="SAM" id="MobiDB-lite"/>
    </source>
</evidence>
<dbReference type="InterPro" id="IPR017970">
    <property type="entry name" value="Homeobox_CS"/>
</dbReference>
<keyword evidence="2 4" id="KW-0371">Homeobox</keyword>
<dbReference type="GO" id="GO:0005634">
    <property type="term" value="C:nucleus"/>
    <property type="evidence" value="ECO:0007669"/>
    <property type="project" value="UniProtKB-SubCell"/>
</dbReference>
<dbReference type="Proteomes" id="UP001165083">
    <property type="component" value="Unassembled WGS sequence"/>
</dbReference>
<dbReference type="Pfam" id="PF05920">
    <property type="entry name" value="Homeobox_KN"/>
    <property type="match status" value="1"/>
</dbReference>
<feature type="DNA-binding region" description="Homeobox" evidence="4">
    <location>
        <begin position="216"/>
        <end position="278"/>
    </location>
</feature>
<dbReference type="InterPro" id="IPR009057">
    <property type="entry name" value="Homeodomain-like_sf"/>
</dbReference>
<evidence type="ECO:0000259" key="6">
    <source>
        <dbReference type="PROSITE" id="PS50071"/>
    </source>
</evidence>
<dbReference type="InterPro" id="IPR050224">
    <property type="entry name" value="TALE_homeobox"/>
</dbReference>
<accession>A0A9W6X7L8</accession>
<dbReference type="SUPFAM" id="SSF46689">
    <property type="entry name" value="Homeodomain-like"/>
    <property type="match status" value="1"/>
</dbReference>